<protein>
    <submittedName>
        <fullName evidence="1">Uncharacterized protein</fullName>
    </submittedName>
</protein>
<dbReference type="EMBL" id="PYAL01000004">
    <property type="protein sequence ID" value="RXN88024.1"/>
    <property type="molecule type" value="Genomic_DNA"/>
</dbReference>
<evidence type="ECO:0000313" key="2">
    <source>
        <dbReference type="Proteomes" id="UP000290849"/>
    </source>
</evidence>
<dbReference type="AlphaFoldDB" id="A0A4Q1HIH5"/>
<sequence>MGQFASTTSAQLAGIISDKTGSGSLVFGSAPMLTTPNIVGSGNGSNAAAGSVGEFLSVSVASGSAVSLTSNTAATIATLSLSPGDWDVWGNIWTAPAGTTAQTLTVAGINIAASLPTAPGNGALVQYPFSVAAGAAIGAPVGTVRINISTATTVYLVCLSQFASGTNGAYGFLGARRRR</sequence>
<keyword evidence="2" id="KW-1185">Reference proteome</keyword>
<organism evidence="1 2">
    <name type="scientific">Achromobacter aloeverae</name>
    <dbReference type="NCBI Taxonomy" id="1750518"/>
    <lineage>
        <taxon>Bacteria</taxon>
        <taxon>Pseudomonadati</taxon>
        <taxon>Pseudomonadota</taxon>
        <taxon>Betaproteobacteria</taxon>
        <taxon>Burkholderiales</taxon>
        <taxon>Alcaligenaceae</taxon>
        <taxon>Achromobacter</taxon>
    </lineage>
</organism>
<dbReference type="Proteomes" id="UP000290849">
    <property type="component" value="Unassembled WGS sequence"/>
</dbReference>
<accession>A0A4Q1HIH5</accession>
<comment type="caution">
    <text evidence="1">The sequence shown here is derived from an EMBL/GenBank/DDBJ whole genome shotgun (WGS) entry which is preliminary data.</text>
</comment>
<proteinExistence type="predicted"/>
<name>A0A4Q1HIH5_9BURK</name>
<gene>
    <name evidence="1" type="ORF">C7R54_15725</name>
</gene>
<reference evidence="1 2" key="1">
    <citation type="journal article" date="2017" name="Int. J. Syst. Evol. Microbiol.">
        <title>Achromobacter aloeverae sp. nov., isolated from the root of Aloe vera (L.) Burm.f.</title>
        <authorList>
            <person name="Kuncharoen N."/>
            <person name="Muramatsu Y."/>
            <person name="Shibata C."/>
            <person name="Kamakura Y."/>
            <person name="Nakagawa Y."/>
            <person name="Tanasupawat S."/>
        </authorList>
    </citation>
    <scope>NUCLEOTIDE SEQUENCE [LARGE SCALE GENOMIC DNA]</scope>
    <source>
        <strain evidence="1 2">AVA-1</strain>
    </source>
</reference>
<evidence type="ECO:0000313" key="1">
    <source>
        <dbReference type="EMBL" id="RXN88024.1"/>
    </source>
</evidence>